<reference evidence="5 6" key="1">
    <citation type="submission" date="2016-10" db="EMBL/GenBank/DDBJ databases">
        <authorList>
            <person name="de Groot N.N."/>
        </authorList>
    </citation>
    <scope>NUCLEOTIDE SEQUENCE [LARGE SCALE GENOMIC DNA]</scope>
    <source>
        <strain evidence="5 6">DSM 21668</strain>
    </source>
</reference>
<dbReference type="Gene3D" id="3.90.1150.10">
    <property type="entry name" value="Aspartate Aminotransferase, domain 1"/>
    <property type="match status" value="1"/>
</dbReference>
<dbReference type="SUPFAM" id="SSF53383">
    <property type="entry name" value="PLP-dependent transferases"/>
    <property type="match status" value="1"/>
</dbReference>
<evidence type="ECO:0000259" key="4">
    <source>
        <dbReference type="Pfam" id="PF00155"/>
    </source>
</evidence>
<protein>
    <submittedName>
        <fullName evidence="5">7-keto-8-aminopelargonate synthetase</fullName>
    </submittedName>
</protein>
<keyword evidence="3" id="KW-0663">Pyridoxal phosphate</keyword>
<dbReference type="InterPro" id="IPR015421">
    <property type="entry name" value="PyrdxlP-dep_Trfase_major"/>
</dbReference>
<dbReference type="PANTHER" id="PTHR13693">
    <property type="entry name" value="CLASS II AMINOTRANSFERASE/8-AMINO-7-OXONONANOATE SYNTHASE"/>
    <property type="match status" value="1"/>
</dbReference>
<accession>A0A1G9TB22</accession>
<dbReference type="OrthoDB" id="846426at2"/>
<dbReference type="RefSeq" id="WP_093205077.1">
    <property type="nucleotide sequence ID" value="NZ_FNGS01000006.1"/>
</dbReference>
<proteinExistence type="predicted"/>
<evidence type="ECO:0000313" key="6">
    <source>
        <dbReference type="Proteomes" id="UP000198901"/>
    </source>
</evidence>
<dbReference type="PANTHER" id="PTHR13693:SF100">
    <property type="entry name" value="8-AMINO-7-OXONONANOATE SYNTHASE"/>
    <property type="match status" value="1"/>
</dbReference>
<dbReference type="InterPro" id="IPR050087">
    <property type="entry name" value="AON_synthase_class-II"/>
</dbReference>
<dbReference type="Gene3D" id="3.40.640.10">
    <property type="entry name" value="Type I PLP-dependent aspartate aminotransferase-like (Major domain)"/>
    <property type="match status" value="1"/>
</dbReference>
<dbReference type="EMBL" id="FNGS01000006">
    <property type="protein sequence ID" value="SDM44828.1"/>
    <property type="molecule type" value="Genomic_DNA"/>
</dbReference>
<evidence type="ECO:0000256" key="3">
    <source>
        <dbReference type="ARBA" id="ARBA00022898"/>
    </source>
</evidence>
<feature type="domain" description="Aminotransferase class I/classII large" evidence="4">
    <location>
        <begin position="29"/>
        <end position="260"/>
    </location>
</feature>
<dbReference type="InterPro" id="IPR015424">
    <property type="entry name" value="PyrdxlP-dep_Trfase"/>
</dbReference>
<organism evidence="5 6">
    <name type="scientific">Siphonobacter aquaeclarae</name>
    <dbReference type="NCBI Taxonomy" id="563176"/>
    <lineage>
        <taxon>Bacteria</taxon>
        <taxon>Pseudomonadati</taxon>
        <taxon>Bacteroidota</taxon>
        <taxon>Cytophagia</taxon>
        <taxon>Cytophagales</taxon>
        <taxon>Cytophagaceae</taxon>
        <taxon>Siphonobacter</taxon>
    </lineage>
</organism>
<dbReference type="Pfam" id="PF00155">
    <property type="entry name" value="Aminotran_1_2"/>
    <property type="match status" value="1"/>
</dbReference>
<gene>
    <name evidence="5" type="ORF">SAMN04488090_3488</name>
</gene>
<evidence type="ECO:0000313" key="5">
    <source>
        <dbReference type="EMBL" id="SDM44828.1"/>
    </source>
</evidence>
<dbReference type="GO" id="GO:0008710">
    <property type="term" value="F:8-amino-7-oxononanoate synthase activity"/>
    <property type="evidence" value="ECO:0007669"/>
    <property type="project" value="TreeGrafter"/>
</dbReference>
<dbReference type="Proteomes" id="UP000198901">
    <property type="component" value="Unassembled WGS sequence"/>
</dbReference>
<name>A0A1G9TB22_9BACT</name>
<dbReference type="GO" id="GO:0009102">
    <property type="term" value="P:biotin biosynthetic process"/>
    <property type="evidence" value="ECO:0007669"/>
    <property type="project" value="TreeGrafter"/>
</dbReference>
<dbReference type="GO" id="GO:0030170">
    <property type="term" value="F:pyridoxal phosphate binding"/>
    <property type="evidence" value="ECO:0007669"/>
    <property type="project" value="InterPro"/>
</dbReference>
<dbReference type="InterPro" id="IPR004839">
    <property type="entry name" value="Aminotransferase_I/II_large"/>
</dbReference>
<dbReference type="InterPro" id="IPR015422">
    <property type="entry name" value="PyrdxlP-dep_Trfase_small"/>
</dbReference>
<evidence type="ECO:0000256" key="1">
    <source>
        <dbReference type="ARBA" id="ARBA00001933"/>
    </source>
</evidence>
<keyword evidence="2" id="KW-0808">Transferase</keyword>
<sequence length="353" mass="38260">MNTFYTGQVPGRTVQTPGGERLWCSGTSYLGMAGNAVFRERVLEGLTQTGTNWGSSRSNTLRLKVYEQAETALADWTGAPAALTVSSGMLAGQTAIQWLTGSLPKASFYYSPTSHPAVRGPRFSVSADDNWFGTLADRIRKDRAADIVIVTDSIGSPHVEPVPFDWISQLPDHKRITLLVDDSHGIGVFGEGGRGIYKQLTHHQLVRVFVVASLNKALGVPAGVILGPAADLAAIRQFPMFTGASPASPGFLWALTQSFGLYEAAHAQLMASVRAFTELIAPNLLSLRWFERYPAFTTTQAGLHEFLETEGILTACFPYPGPNDPAITRLVITPLHTPEDLVTIARALNRFFA</sequence>
<evidence type="ECO:0000256" key="2">
    <source>
        <dbReference type="ARBA" id="ARBA00022679"/>
    </source>
</evidence>
<dbReference type="AlphaFoldDB" id="A0A1G9TB22"/>
<dbReference type="STRING" id="563176.SAMN04488090_3488"/>
<comment type="cofactor">
    <cofactor evidence="1">
        <name>pyridoxal 5'-phosphate</name>
        <dbReference type="ChEBI" id="CHEBI:597326"/>
    </cofactor>
</comment>
<keyword evidence="6" id="KW-1185">Reference proteome</keyword>